<evidence type="ECO:0000313" key="2">
    <source>
        <dbReference type="Proteomes" id="UP001482620"/>
    </source>
</evidence>
<comment type="caution">
    <text evidence="1">The sequence shown here is derived from an EMBL/GenBank/DDBJ whole genome shotgun (WGS) entry which is preliminary data.</text>
</comment>
<proteinExistence type="predicted"/>
<dbReference type="Proteomes" id="UP001482620">
    <property type="component" value="Unassembled WGS sequence"/>
</dbReference>
<dbReference type="EMBL" id="JAHRIQ010025311">
    <property type="protein sequence ID" value="MEQ2229620.1"/>
    <property type="molecule type" value="Genomic_DNA"/>
</dbReference>
<organism evidence="1 2">
    <name type="scientific">Ilyodon furcidens</name>
    <name type="common">goldbreast splitfin</name>
    <dbReference type="NCBI Taxonomy" id="33524"/>
    <lineage>
        <taxon>Eukaryota</taxon>
        <taxon>Metazoa</taxon>
        <taxon>Chordata</taxon>
        <taxon>Craniata</taxon>
        <taxon>Vertebrata</taxon>
        <taxon>Euteleostomi</taxon>
        <taxon>Actinopterygii</taxon>
        <taxon>Neopterygii</taxon>
        <taxon>Teleostei</taxon>
        <taxon>Neoteleostei</taxon>
        <taxon>Acanthomorphata</taxon>
        <taxon>Ovalentaria</taxon>
        <taxon>Atherinomorphae</taxon>
        <taxon>Cyprinodontiformes</taxon>
        <taxon>Goodeidae</taxon>
        <taxon>Ilyodon</taxon>
    </lineage>
</organism>
<protein>
    <submittedName>
        <fullName evidence="1">Uncharacterized protein</fullName>
    </submittedName>
</protein>
<feature type="non-terminal residue" evidence="1">
    <location>
        <position position="1"/>
    </location>
</feature>
<reference evidence="1 2" key="1">
    <citation type="submission" date="2021-06" db="EMBL/GenBank/DDBJ databases">
        <authorList>
            <person name="Palmer J.M."/>
        </authorList>
    </citation>
    <scope>NUCLEOTIDE SEQUENCE [LARGE SCALE GENOMIC DNA]</scope>
    <source>
        <strain evidence="2">if_2019</strain>
        <tissue evidence="1">Muscle</tissue>
    </source>
</reference>
<evidence type="ECO:0000313" key="1">
    <source>
        <dbReference type="EMBL" id="MEQ2229620.1"/>
    </source>
</evidence>
<gene>
    <name evidence="1" type="ORF">ILYODFUR_020631</name>
</gene>
<accession>A0ABV0T9Q4</accession>
<sequence>GSFPLPSSPGPRSKCILSTLHRKHQHKETNSTFSKFTYETPKRPTEHTQLLQLRSRIPLPLVNLTTSTHWSFHPFTFQIILCQNKHLFHSFYFLRSVLCMWTTLPVSRAWCSRDQLCEAVLPRGRAKAGGWHYVGPSVCGCPRPSIKGLISSQQTFTADWGGSDDKDTPCGYGNRVQMLIQPNYDSTAEDSCRPIGPSST</sequence>
<keyword evidence="2" id="KW-1185">Reference proteome</keyword>
<name>A0ABV0T9Q4_9TELE</name>